<feature type="region of interest" description="Disordered" evidence="1">
    <location>
        <begin position="352"/>
        <end position="386"/>
    </location>
</feature>
<evidence type="ECO:0000313" key="3">
    <source>
        <dbReference type="EMBL" id="KAE8377181.1"/>
    </source>
</evidence>
<feature type="compositionally biased region" description="Pro residues" evidence="1">
    <location>
        <begin position="376"/>
        <end position="386"/>
    </location>
</feature>
<evidence type="ECO:0000313" key="4">
    <source>
        <dbReference type="Proteomes" id="UP000326198"/>
    </source>
</evidence>
<feature type="domain" description="HNH nuclease" evidence="2">
    <location>
        <begin position="153"/>
        <end position="249"/>
    </location>
</feature>
<dbReference type="InterPro" id="IPR003615">
    <property type="entry name" value="HNH_nuc"/>
</dbReference>
<proteinExistence type="predicted"/>
<accession>A0A5N7B598</accession>
<name>A0A5N7B598_9EURO</name>
<evidence type="ECO:0000259" key="2">
    <source>
        <dbReference type="Pfam" id="PF13391"/>
    </source>
</evidence>
<dbReference type="EMBL" id="ML736227">
    <property type="protein sequence ID" value="KAE8377181.1"/>
    <property type="molecule type" value="Genomic_DNA"/>
</dbReference>
<organism evidence="3 4">
    <name type="scientific">Aspergillus bertholletiae</name>
    <dbReference type="NCBI Taxonomy" id="1226010"/>
    <lineage>
        <taxon>Eukaryota</taxon>
        <taxon>Fungi</taxon>
        <taxon>Dikarya</taxon>
        <taxon>Ascomycota</taxon>
        <taxon>Pezizomycotina</taxon>
        <taxon>Eurotiomycetes</taxon>
        <taxon>Eurotiomycetidae</taxon>
        <taxon>Eurotiales</taxon>
        <taxon>Aspergillaceae</taxon>
        <taxon>Aspergillus</taxon>
        <taxon>Aspergillus subgen. Circumdati</taxon>
    </lineage>
</organism>
<reference evidence="3 4" key="1">
    <citation type="submission" date="2019-04" db="EMBL/GenBank/DDBJ databases">
        <title>Friends and foes A comparative genomics studyof 23 Aspergillus species from section Flavi.</title>
        <authorList>
            <consortium name="DOE Joint Genome Institute"/>
            <person name="Kjaerbolling I."/>
            <person name="Vesth T."/>
            <person name="Frisvad J.C."/>
            <person name="Nybo J.L."/>
            <person name="Theobald S."/>
            <person name="Kildgaard S."/>
            <person name="Isbrandt T."/>
            <person name="Kuo A."/>
            <person name="Sato A."/>
            <person name="Lyhne E.K."/>
            <person name="Kogle M.E."/>
            <person name="Wiebenga A."/>
            <person name="Kun R.S."/>
            <person name="Lubbers R.J."/>
            <person name="Makela M.R."/>
            <person name="Barry K."/>
            <person name="Chovatia M."/>
            <person name="Clum A."/>
            <person name="Daum C."/>
            <person name="Haridas S."/>
            <person name="He G."/>
            <person name="LaButti K."/>
            <person name="Lipzen A."/>
            <person name="Mondo S."/>
            <person name="Riley R."/>
            <person name="Salamov A."/>
            <person name="Simmons B.A."/>
            <person name="Magnuson J.K."/>
            <person name="Henrissat B."/>
            <person name="Mortensen U.H."/>
            <person name="Larsen T.O."/>
            <person name="Devries R.P."/>
            <person name="Grigoriev I.V."/>
            <person name="Machida M."/>
            <person name="Baker S.E."/>
            <person name="Andersen M.R."/>
        </authorList>
    </citation>
    <scope>NUCLEOTIDE SEQUENCE [LARGE SCALE GENOMIC DNA]</scope>
    <source>
        <strain evidence="3 4">IBT 29228</strain>
    </source>
</reference>
<sequence length="386" mass="43960">MTRYQLRKVPVELGYRSLSPAVSSNVFPTFADAKQTLDRKLDQYQPFHPEDDTLSFLRIVHRYLPLQGQVNLAEDVERCSDDEEVRQLAESFDTGLLRPMLANGGTTPAITLSRRLGMEDSVENLLPEGIQTASRDSQRRLRDHCLAREGHRCAVTKAWSLDYKERPPDAADAPLEAAHIIPFALGVFREGDRDERYRHAIIWVNINRYFPDLRSRRGFSSEDVNNEENVIMMLQALHTEFGNFRFTFEATQTTNRYRIKEFPGFARLYRTFLPPNRFVTFTSHDGRYPLPSPTILTVHAAIANILNLSGRGEKIQEMRRDLGSMSEGLARDGSTKVEELLSVSKLSLLSTGTSQKRNLSKSQRHAPTVLAGVENQPPPSRPDYRQ</sequence>
<gene>
    <name evidence="3" type="ORF">BDV26DRAFT_282019</name>
</gene>
<dbReference type="OrthoDB" id="2104739at2759"/>
<keyword evidence="4" id="KW-1185">Reference proteome</keyword>
<dbReference type="Pfam" id="PF13391">
    <property type="entry name" value="HNH_2"/>
    <property type="match status" value="1"/>
</dbReference>
<dbReference type="AlphaFoldDB" id="A0A5N7B598"/>
<dbReference type="Proteomes" id="UP000326198">
    <property type="component" value="Unassembled WGS sequence"/>
</dbReference>
<protein>
    <recommendedName>
        <fullName evidence="2">HNH nuclease domain-containing protein</fullName>
    </recommendedName>
</protein>
<evidence type="ECO:0000256" key="1">
    <source>
        <dbReference type="SAM" id="MobiDB-lite"/>
    </source>
</evidence>